<dbReference type="GO" id="GO:0003887">
    <property type="term" value="F:DNA-directed DNA polymerase activity"/>
    <property type="evidence" value="ECO:0007669"/>
    <property type="project" value="UniProtKB-KW"/>
</dbReference>
<dbReference type="Pfam" id="PF17657">
    <property type="entry name" value="DNA_pol3_finger"/>
    <property type="match status" value="1"/>
</dbReference>
<dbReference type="AlphaFoldDB" id="A0A1D4JU94"/>
<dbReference type="GO" id="GO:0005737">
    <property type="term" value="C:cytoplasm"/>
    <property type="evidence" value="ECO:0007669"/>
    <property type="project" value="UniProtKB-SubCell"/>
</dbReference>
<keyword evidence="5 13" id="KW-0808">Transferase</keyword>
<accession>A0A1D4JU94</accession>
<dbReference type="PANTHER" id="PTHR32294">
    <property type="entry name" value="DNA POLYMERASE III SUBUNIT ALPHA"/>
    <property type="match status" value="1"/>
</dbReference>
<dbReference type="Proteomes" id="UP000095412">
    <property type="component" value="Unassembled WGS sequence"/>
</dbReference>
<reference evidence="14 15" key="2">
    <citation type="submission" date="2016-09" db="EMBL/GenBank/DDBJ databases">
        <authorList>
            <consortium name="Pathogen Informatics"/>
            <person name="Sun Q."/>
            <person name="Inoue M."/>
        </authorList>
    </citation>
    <scope>NUCLEOTIDE SEQUENCE [LARGE SCALE GENOMIC DNA]</scope>
    <source>
        <strain evidence="14 15">82C</strain>
    </source>
</reference>
<dbReference type="OrthoDB" id="9803237at2"/>
<organism evidence="13 16">
    <name type="scientific">Staphylococcus caeli</name>
    <dbReference type="NCBI Taxonomy" id="2201815"/>
    <lineage>
        <taxon>Bacteria</taxon>
        <taxon>Bacillati</taxon>
        <taxon>Bacillota</taxon>
        <taxon>Bacilli</taxon>
        <taxon>Bacillales</taxon>
        <taxon>Staphylococcaceae</taxon>
        <taxon>Staphylococcus</taxon>
    </lineage>
</organism>
<comment type="function">
    <text evidence="9">DNA polymerase III is a complex, multichain enzyme responsible for most of the replicative synthesis in bacteria. This DNA polymerase also exhibits 3' to 5' exonuclease activity. The alpha chain is the DNA polymerase.</text>
</comment>
<dbReference type="EC" id="2.7.7.7" evidence="3"/>
<comment type="subcellular location">
    <subcellularLocation>
        <location evidence="1">Cytoplasm</location>
    </subcellularLocation>
</comment>
<evidence type="ECO:0000256" key="5">
    <source>
        <dbReference type="ARBA" id="ARBA00022679"/>
    </source>
</evidence>
<proteinExistence type="inferred from homology"/>
<evidence type="ECO:0000256" key="9">
    <source>
        <dbReference type="ARBA" id="ARBA00025611"/>
    </source>
</evidence>
<dbReference type="InterPro" id="IPR011708">
    <property type="entry name" value="DNA_pol3_alpha_NTPase_dom"/>
</dbReference>
<dbReference type="Proteomes" id="UP000095768">
    <property type="component" value="Unassembled WGS sequence"/>
</dbReference>
<evidence type="ECO:0000256" key="11">
    <source>
        <dbReference type="ARBA" id="ARBA00049244"/>
    </source>
</evidence>
<dbReference type="RefSeq" id="WP_069995113.1">
    <property type="nucleotide sequence ID" value="NZ_FMPG01000001.1"/>
</dbReference>
<name>A0A1D4JU94_9STAP</name>
<dbReference type="NCBIfam" id="TIGR00594">
    <property type="entry name" value="polc"/>
    <property type="match status" value="1"/>
</dbReference>
<dbReference type="GO" id="GO:0003676">
    <property type="term" value="F:nucleic acid binding"/>
    <property type="evidence" value="ECO:0007669"/>
    <property type="project" value="InterPro"/>
</dbReference>
<reference evidence="13 16" key="1">
    <citation type="submission" date="2016-09" db="EMBL/GenBank/DDBJ databases">
        <authorList>
            <consortium name="Pathogen Informatics"/>
        </authorList>
    </citation>
    <scope>NUCLEOTIDE SEQUENCE [LARGE SCALE GENOMIC DNA]</scope>
    <source>
        <strain evidence="13 16">82B</strain>
    </source>
</reference>
<dbReference type="CDD" id="cd07431">
    <property type="entry name" value="PHP_PolIIIA"/>
    <property type="match status" value="1"/>
</dbReference>
<dbReference type="InterPro" id="IPR016195">
    <property type="entry name" value="Pol/histidinol_Pase-like"/>
</dbReference>
<evidence type="ECO:0000256" key="4">
    <source>
        <dbReference type="ARBA" id="ARBA00019114"/>
    </source>
</evidence>
<dbReference type="Pfam" id="PF01336">
    <property type="entry name" value="tRNA_anti-codon"/>
    <property type="match status" value="1"/>
</dbReference>
<evidence type="ECO:0000256" key="10">
    <source>
        <dbReference type="ARBA" id="ARBA00026073"/>
    </source>
</evidence>
<dbReference type="InterPro" id="IPR003141">
    <property type="entry name" value="Pol/His_phosphatase_N"/>
</dbReference>
<keyword evidence="15" id="KW-1185">Reference proteome</keyword>
<sequence>MVTHLNIHTTYDLLNSSLRINDVVTKAAKEGYTALAITDTNVLYGLPQFYDACISANIHPVFGMTLYVTDGLNEIETIVLAQDNQGLKDLFKLSSAIKMKDKTETPVEWLKKYIEHFVVIFKDVTTNHDAIISSFQTCEDIYVNHTSQDTYGLPVVWAQSTCYLNQQDADTIAALAAIKDNSKLDLVNEPFDYNAHFYTQTDLQSIAVSEEVWHNTSQIAKRCQAEISYHQSLLPKFETPDGQVSKDYLWQLLERNLTELTLSNEQHELYHKRLVHEYNVITNMGFEDYFLIVSDLINYAKTHDVLVGPGRGSAAGSLVSYLLNITTIDPIQYNLLFERFLNPERITMPDIDIDFEDTHREKVIQYVQEKYGDNHVAGIVTFGHLLARAVARDVGRIMGFDDITLNEISKLIPHKLGITLDEAYEQEAFKQFVHRNHRHERWFEICKKLEGLPRHTSTHAAGIIINDHPLYEYAPLTLGDTGLLTQWTMTEAERIGLLKIDFLGLRNLSIIHQIIKQVKYDLNKTINIEQIPFDDKEVFDLLSQGDTTGIFQLESDGIRNVLKKLQPKHFEDIVAVTSLYRPGPMEEIPTYISRRHNPDKVQYLHSDLEPILKPTYGVIIYQEQIMQIASKFAGFDYGEADILRRAMSKKNRAVLESERQHFVKGATDNGYDEDLSKQIFDLILKFANYGFARAHAVSYSKIAYIMGYLKVHYPNYFYANILSNAIGSDKKTALMIDEAKHQKLTILAPNINYSHWFYKATDKGIYLSIGAIKGVGYQSVKLIVDERKANGLYKDFFDFTRRIPKRIKTRKLLEALILVGAFDDFGKNRATLLQSIDQVLDGVSDIEQDDFIFDMLTPKATYEEKEELPDKILSDYEKEYLGVYVSTHPVEKVFEQKQYLGIYKLTNARDNHPIFIQIDSIKKIRTKNGQHMAFVTLNDGLNNLDGVVFPDAFKRFETMLNEDQMLIVKGKFEQRNNKHQLILNQVETIDDFEKSKFEQAKQIVVRHIDNELELQSYLSQNNNKHQIPVQYFNEKNRNTKTIGYVTRENRVLSELTQLFSPWDIRII</sequence>
<keyword evidence="6 13" id="KW-0548">Nucleotidyltransferase</keyword>
<evidence type="ECO:0000313" key="15">
    <source>
        <dbReference type="Proteomes" id="UP000095412"/>
    </source>
</evidence>
<dbReference type="InterPro" id="IPR004805">
    <property type="entry name" value="DnaE2/DnaE/PolC"/>
</dbReference>
<dbReference type="Gene3D" id="3.20.20.140">
    <property type="entry name" value="Metal-dependent hydrolases"/>
    <property type="match status" value="2"/>
</dbReference>
<evidence type="ECO:0000313" key="16">
    <source>
        <dbReference type="Proteomes" id="UP000095768"/>
    </source>
</evidence>
<evidence type="ECO:0000256" key="7">
    <source>
        <dbReference type="ARBA" id="ARBA00022705"/>
    </source>
</evidence>
<protein>
    <recommendedName>
        <fullName evidence="4">DNA polymerase III subunit alpha</fullName>
        <ecNumber evidence="3">2.7.7.7</ecNumber>
    </recommendedName>
</protein>
<dbReference type="InterPro" id="IPR004013">
    <property type="entry name" value="PHP_dom"/>
</dbReference>
<dbReference type="EMBL" id="FMPG01000001">
    <property type="protein sequence ID" value="SCS30113.1"/>
    <property type="molecule type" value="Genomic_DNA"/>
</dbReference>
<evidence type="ECO:0000256" key="3">
    <source>
        <dbReference type="ARBA" id="ARBA00012417"/>
    </source>
</evidence>
<dbReference type="EMBL" id="FMPI01000004">
    <property type="protein sequence ID" value="SCS65147.1"/>
    <property type="molecule type" value="Genomic_DNA"/>
</dbReference>
<feature type="domain" description="Polymerase/histidinol phosphatase N-terminal" evidence="12">
    <location>
        <begin position="3"/>
        <end position="70"/>
    </location>
</feature>
<dbReference type="InterPro" id="IPR029460">
    <property type="entry name" value="DNAPol_HHH"/>
</dbReference>
<evidence type="ECO:0000313" key="13">
    <source>
        <dbReference type="EMBL" id="SCS30113.1"/>
    </source>
</evidence>
<dbReference type="InterPro" id="IPR040982">
    <property type="entry name" value="DNA_pol3_finger"/>
</dbReference>
<dbReference type="PANTHER" id="PTHR32294:SF0">
    <property type="entry name" value="DNA POLYMERASE III SUBUNIT ALPHA"/>
    <property type="match status" value="1"/>
</dbReference>
<dbReference type="GO" id="GO:0006260">
    <property type="term" value="P:DNA replication"/>
    <property type="evidence" value="ECO:0007669"/>
    <property type="project" value="UniProtKB-KW"/>
</dbReference>
<dbReference type="SMART" id="SM00481">
    <property type="entry name" value="POLIIIAc"/>
    <property type="match status" value="1"/>
</dbReference>
<comment type="similarity">
    <text evidence="2">Belongs to the DNA polymerase type-C family. DnaE subfamily.</text>
</comment>
<keyword evidence="7" id="KW-0235">DNA replication</keyword>
<evidence type="ECO:0000256" key="2">
    <source>
        <dbReference type="ARBA" id="ARBA00009496"/>
    </source>
</evidence>
<gene>
    <name evidence="13" type="primary">dnaE</name>
    <name evidence="13" type="ORF">SAMEA2297795_00183</name>
    <name evidence="14" type="ORF">SAMEA2297796_00898</name>
</gene>
<dbReference type="InterPro" id="IPR041931">
    <property type="entry name" value="DNA_pol3_alpha_thumb_dom"/>
</dbReference>
<dbReference type="Gene3D" id="1.10.10.1600">
    <property type="entry name" value="Bacterial DNA polymerase III alpha subunit, thumb domain"/>
    <property type="match status" value="1"/>
</dbReference>
<dbReference type="Pfam" id="PF14579">
    <property type="entry name" value="HHH_6"/>
    <property type="match status" value="1"/>
</dbReference>
<dbReference type="GO" id="GO:0008408">
    <property type="term" value="F:3'-5' exonuclease activity"/>
    <property type="evidence" value="ECO:0007669"/>
    <property type="project" value="InterPro"/>
</dbReference>
<keyword evidence="8" id="KW-0239">DNA-directed DNA polymerase</keyword>
<dbReference type="InterPro" id="IPR004365">
    <property type="entry name" value="NA-bd_OB_tRNA"/>
</dbReference>
<evidence type="ECO:0000256" key="6">
    <source>
        <dbReference type="ARBA" id="ARBA00022695"/>
    </source>
</evidence>
<dbReference type="Pfam" id="PF07733">
    <property type="entry name" value="DNA_pol3_alpha"/>
    <property type="match status" value="1"/>
</dbReference>
<evidence type="ECO:0000313" key="14">
    <source>
        <dbReference type="EMBL" id="SCS65147.1"/>
    </source>
</evidence>
<comment type="subunit">
    <text evidence="10">DNA polymerase III contains a core (composed of alpha, epsilon and theta chains) that associates with a tau subunit. This core dimerizes to form the POLIII' complex. PolIII' associates with the gamma complex (composed of gamma, delta, delta', psi and chi chains) and with the beta chain to form the complete DNA polymerase III complex.</text>
</comment>
<evidence type="ECO:0000256" key="8">
    <source>
        <dbReference type="ARBA" id="ARBA00022932"/>
    </source>
</evidence>
<evidence type="ECO:0000259" key="12">
    <source>
        <dbReference type="SMART" id="SM00481"/>
    </source>
</evidence>
<comment type="catalytic activity">
    <reaction evidence="11">
        <text>DNA(n) + a 2'-deoxyribonucleoside 5'-triphosphate = DNA(n+1) + diphosphate</text>
        <dbReference type="Rhea" id="RHEA:22508"/>
        <dbReference type="Rhea" id="RHEA-COMP:17339"/>
        <dbReference type="Rhea" id="RHEA-COMP:17340"/>
        <dbReference type="ChEBI" id="CHEBI:33019"/>
        <dbReference type="ChEBI" id="CHEBI:61560"/>
        <dbReference type="ChEBI" id="CHEBI:173112"/>
        <dbReference type="EC" id="2.7.7.7"/>
    </reaction>
</comment>
<dbReference type="CDD" id="cd04485">
    <property type="entry name" value="DnaE_OBF"/>
    <property type="match status" value="1"/>
</dbReference>
<dbReference type="Pfam" id="PF02811">
    <property type="entry name" value="PHP"/>
    <property type="match status" value="1"/>
</dbReference>
<evidence type="ECO:0000256" key="1">
    <source>
        <dbReference type="ARBA" id="ARBA00004496"/>
    </source>
</evidence>
<dbReference type="SUPFAM" id="SSF89550">
    <property type="entry name" value="PHP domain-like"/>
    <property type="match status" value="1"/>
</dbReference>
<dbReference type="Gene3D" id="1.10.150.870">
    <property type="match status" value="1"/>
</dbReference>